<dbReference type="RefSeq" id="WP_378241500.1">
    <property type="nucleotide sequence ID" value="NZ_JBHRWK010000038.1"/>
</dbReference>
<organism evidence="5 6">
    <name type="scientific">Amycolatopsis speibonae</name>
    <dbReference type="NCBI Taxonomy" id="1450224"/>
    <lineage>
        <taxon>Bacteria</taxon>
        <taxon>Bacillati</taxon>
        <taxon>Actinomycetota</taxon>
        <taxon>Actinomycetes</taxon>
        <taxon>Pseudonocardiales</taxon>
        <taxon>Pseudonocardiaceae</taxon>
        <taxon>Amycolatopsis</taxon>
    </lineage>
</organism>
<dbReference type="PANTHER" id="PTHR44688:SF16">
    <property type="entry name" value="DNA-BINDING TRANSCRIPTIONAL ACTIVATOR DEVR_DOSR"/>
    <property type="match status" value="1"/>
</dbReference>
<evidence type="ECO:0000313" key="5">
    <source>
        <dbReference type="EMBL" id="MFC3452632.1"/>
    </source>
</evidence>
<evidence type="ECO:0000259" key="4">
    <source>
        <dbReference type="PROSITE" id="PS50043"/>
    </source>
</evidence>
<dbReference type="InterPro" id="IPR036388">
    <property type="entry name" value="WH-like_DNA-bd_sf"/>
</dbReference>
<keyword evidence="3" id="KW-0804">Transcription</keyword>
<proteinExistence type="predicted"/>
<protein>
    <submittedName>
        <fullName evidence="5">LuxR C-terminal-related transcriptional regulator</fullName>
    </submittedName>
</protein>
<dbReference type="PANTHER" id="PTHR44688">
    <property type="entry name" value="DNA-BINDING TRANSCRIPTIONAL ACTIVATOR DEVR_DOSR"/>
    <property type="match status" value="1"/>
</dbReference>
<dbReference type="PRINTS" id="PR00038">
    <property type="entry name" value="HTHLUXR"/>
</dbReference>
<dbReference type="SUPFAM" id="SSF46894">
    <property type="entry name" value="C-terminal effector domain of the bipartite response regulators"/>
    <property type="match status" value="1"/>
</dbReference>
<dbReference type="CDD" id="cd06170">
    <property type="entry name" value="LuxR_C_like"/>
    <property type="match status" value="1"/>
</dbReference>
<evidence type="ECO:0000256" key="1">
    <source>
        <dbReference type="ARBA" id="ARBA00023015"/>
    </source>
</evidence>
<evidence type="ECO:0000256" key="3">
    <source>
        <dbReference type="ARBA" id="ARBA00023163"/>
    </source>
</evidence>
<dbReference type="Pfam" id="PF00196">
    <property type="entry name" value="GerE"/>
    <property type="match status" value="1"/>
</dbReference>
<dbReference type="PROSITE" id="PS50043">
    <property type="entry name" value="HTH_LUXR_2"/>
    <property type="match status" value="1"/>
</dbReference>
<keyword evidence="1" id="KW-0805">Transcription regulation</keyword>
<comment type="caution">
    <text evidence="5">The sequence shown here is derived from an EMBL/GenBank/DDBJ whole genome shotgun (WGS) entry which is preliminary data.</text>
</comment>
<evidence type="ECO:0000256" key="2">
    <source>
        <dbReference type="ARBA" id="ARBA00023125"/>
    </source>
</evidence>
<dbReference type="EMBL" id="JBHRWK010000038">
    <property type="protein sequence ID" value="MFC3452632.1"/>
    <property type="molecule type" value="Genomic_DNA"/>
</dbReference>
<dbReference type="Proteomes" id="UP001595645">
    <property type="component" value="Unassembled WGS sequence"/>
</dbReference>
<gene>
    <name evidence="5" type="ORF">ACFOSH_24615</name>
</gene>
<keyword evidence="2" id="KW-0238">DNA-binding</keyword>
<feature type="domain" description="HTH luxR-type" evidence="4">
    <location>
        <begin position="347"/>
        <end position="412"/>
    </location>
</feature>
<reference evidence="6" key="1">
    <citation type="journal article" date="2019" name="Int. J. Syst. Evol. Microbiol.">
        <title>The Global Catalogue of Microorganisms (GCM) 10K type strain sequencing project: providing services to taxonomists for standard genome sequencing and annotation.</title>
        <authorList>
            <consortium name="The Broad Institute Genomics Platform"/>
            <consortium name="The Broad Institute Genome Sequencing Center for Infectious Disease"/>
            <person name="Wu L."/>
            <person name="Ma J."/>
        </authorList>
    </citation>
    <scope>NUCLEOTIDE SEQUENCE [LARGE SCALE GENOMIC DNA]</scope>
    <source>
        <strain evidence="6">CGMCC 4.7676</strain>
    </source>
</reference>
<dbReference type="InterPro" id="IPR016032">
    <property type="entry name" value="Sig_transdc_resp-reg_C-effctor"/>
</dbReference>
<sequence length="412" mass="43992">MEDRSSSKAPAWMASEFGSFWQTSPTSHEECAAESALGLLARGVDRTGAVQRAESALGNASCLARPRCLWRGVTVLLCAGELVGADAQLRRLENTCDDRFADMFSLLRATHARLAGDLAGAQGSLAPLVTMKAAPFIRRVAMPFLLETLAVAGEVEEADALLREHEAGQRAAGEQTLRPLMLATRGMVHLAAGRYSEAVEDLLPCVRLPAANLAAHPSVMHRRGLAALAAGRGGRSQLADALATEEEESALIWGAPAHVGWALYVRAIVDGPAGATGPLVDAIELLEVSRTRVGLAEARYELGLRLAGAGDDITAKVQLEQAERSARQIGNKNLAARVEAVLGRLAHASAPRSLTGQEVKIAELARAGYTNRRIAEKLFLTVRTVEFHLSNVYRKLGIAGRRELMSGTFKLT</sequence>
<dbReference type="Gene3D" id="1.10.10.10">
    <property type="entry name" value="Winged helix-like DNA-binding domain superfamily/Winged helix DNA-binding domain"/>
    <property type="match status" value="1"/>
</dbReference>
<name>A0ABV7P4E5_9PSEU</name>
<evidence type="ECO:0000313" key="6">
    <source>
        <dbReference type="Proteomes" id="UP001595645"/>
    </source>
</evidence>
<dbReference type="SMART" id="SM00421">
    <property type="entry name" value="HTH_LUXR"/>
    <property type="match status" value="1"/>
</dbReference>
<dbReference type="InterPro" id="IPR000792">
    <property type="entry name" value="Tscrpt_reg_LuxR_C"/>
</dbReference>
<dbReference type="PROSITE" id="PS00622">
    <property type="entry name" value="HTH_LUXR_1"/>
    <property type="match status" value="1"/>
</dbReference>
<accession>A0ABV7P4E5</accession>
<keyword evidence="6" id="KW-1185">Reference proteome</keyword>